<protein>
    <submittedName>
        <fullName evidence="2">Uncharacterized protein</fullName>
    </submittedName>
</protein>
<reference evidence="2 3" key="1">
    <citation type="submission" date="2024-01" db="EMBL/GenBank/DDBJ databases">
        <title>A draft genome for a cacao thread blight-causing isolate of Paramarasmius palmivorus.</title>
        <authorList>
            <person name="Baruah I.K."/>
            <person name="Bukari Y."/>
            <person name="Amoako-Attah I."/>
            <person name="Meinhardt L.W."/>
            <person name="Bailey B.A."/>
            <person name="Cohen S.P."/>
        </authorList>
    </citation>
    <scope>NUCLEOTIDE SEQUENCE [LARGE SCALE GENOMIC DNA]</scope>
    <source>
        <strain evidence="2 3">GH-12</strain>
    </source>
</reference>
<evidence type="ECO:0000313" key="3">
    <source>
        <dbReference type="Proteomes" id="UP001383192"/>
    </source>
</evidence>
<accession>A0AAW0BAQ9</accession>
<evidence type="ECO:0000256" key="1">
    <source>
        <dbReference type="SAM" id="MobiDB-lite"/>
    </source>
</evidence>
<feature type="region of interest" description="Disordered" evidence="1">
    <location>
        <begin position="297"/>
        <end position="320"/>
    </location>
</feature>
<proteinExistence type="predicted"/>
<organism evidence="2 3">
    <name type="scientific">Paramarasmius palmivorus</name>
    <dbReference type="NCBI Taxonomy" id="297713"/>
    <lineage>
        <taxon>Eukaryota</taxon>
        <taxon>Fungi</taxon>
        <taxon>Dikarya</taxon>
        <taxon>Basidiomycota</taxon>
        <taxon>Agaricomycotina</taxon>
        <taxon>Agaricomycetes</taxon>
        <taxon>Agaricomycetidae</taxon>
        <taxon>Agaricales</taxon>
        <taxon>Marasmiineae</taxon>
        <taxon>Marasmiaceae</taxon>
        <taxon>Paramarasmius</taxon>
    </lineage>
</organism>
<dbReference type="AlphaFoldDB" id="A0AAW0BAQ9"/>
<keyword evidence="3" id="KW-1185">Reference proteome</keyword>
<comment type="caution">
    <text evidence="2">The sequence shown here is derived from an EMBL/GenBank/DDBJ whole genome shotgun (WGS) entry which is preliminary data.</text>
</comment>
<sequence>MGEALCIGFKAAVKDCNNQRTAHEGLTENFPEKLVSEWETMCTKWEREPYPKGKTVNLYVVPEAHISVSKALKELAESNQASLCSGGVSYHKVTTSGFIMMVLEGQDSQRKLAEIVDQQKKDPTVIQSTKVLEQRNTLHRRIRYFQALQAIYMPGLMQFRANARDVDEEEDSIQPETTKLWLSSDIPKEKHEAVSVRGLDKVEAKLQQARCYDALNALRHTLRIKARLMQFKNTNVRGQRESECSRAIINRVYMKARHFASHYRIAHKAYLALVGTGDWEKTLRVLEDGDVRSYKDPALVKKGPGRKGTAENDDEEEISSHMDQGGIELIAPDRNEWAHRTVHGTGETRKQHSWIWTAGGSINVGDGAEGEDNQILCSEWCRSRAQVKRAEEEGAGLSLPKATLEEGMDAYASMQEAIQLRLCDTFHSEWKKPLEDEVKGREDQDEEAEKEGLEGEVEEAGRLGVQDMEGHDDELEEEEDQGED</sequence>
<dbReference type="EMBL" id="JAYKXP010000150">
    <property type="protein sequence ID" value="KAK7022747.1"/>
    <property type="molecule type" value="Genomic_DNA"/>
</dbReference>
<evidence type="ECO:0000313" key="2">
    <source>
        <dbReference type="EMBL" id="KAK7022747.1"/>
    </source>
</evidence>
<feature type="compositionally biased region" description="Acidic residues" evidence="1">
    <location>
        <begin position="443"/>
        <end position="458"/>
    </location>
</feature>
<feature type="region of interest" description="Disordered" evidence="1">
    <location>
        <begin position="434"/>
        <end position="484"/>
    </location>
</feature>
<name>A0AAW0BAQ9_9AGAR</name>
<gene>
    <name evidence="2" type="ORF">VNI00_016981</name>
</gene>
<dbReference type="Proteomes" id="UP001383192">
    <property type="component" value="Unassembled WGS sequence"/>
</dbReference>
<feature type="compositionally biased region" description="Acidic residues" evidence="1">
    <location>
        <begin position="470"/>
        <end position="484"/>
    </location>
</feature>